<dbReference type="GO" id="GO:0016410">
    <property type="term" value="F:N-acyltransferase activity"/>
    <property type="evidence" value="ECO:0007669"/>
    <property type="project" value="InterPro"/>
</dbReference>
<proteinExistence type="predicted"/>
<keyword evidence="5" id="KW-0443">Lipid metabolism</keyword>
<dbReference type="OrthoDB" id="9784739at2"/>
<evidence type="ECO:0000313" key="8">
    <source>
        <dbReference type="Proteomes" id="UP000192455"/>
    </source>
</evidence>
<dbReference type="InterPro" id="IPR007691">
    <property type="entry name" value="LpxD"/>
</dbReference>
<accession>A0A1R3WJN8</accession>
<evidence type="ECO:0000313" key="7">
    <source>
        <dbReference type="EMBL" id="SIT76833.1"/>
    </source>
</evidence>
<dbReference type="Gene3D" id="3.40.1390.10">
    <property type="entry name" value="MurE/MurF, N-terminal domain"/>
    <property type="match status" value="1"/>
</dbReference>
<evidence type="ECO:0000256" key="4">
    <source>
        <dbReference type="ARBA" id="ARBA00022737"/>
    </source>
</evidence>
<sequence>MSHTIQQIAAAIGAETAGDVTIVVDRAAEPASAGPEDLALAMTPNYGEALAQGKARAAILWPGADWRAMGLEAAVFAPRPRRAMAGLTALLDEGQGFAPGIHASAVIDPSAEIGARVSIGPFSVIGAHARIGPDSVIGPQCHVGAQAVLGEGAFLREMVSIGARVRIGARFIAQPGARIGADGFSFVTPEVSGVENVRKTLGDTGDAGAQSWVRIHSLGSVEIGDDVEVGANSTIDNGTIRATVLGNGTKLDNLVHVGHNTRVGHDCLLCGQVGVSGSVEIGNHVVLGGQVGVVDNIFIGDGVIAAGGTKILSNVPAGRVLMGYPAVRMQTHTEIYKAQRRLPRLLRDVAALKKAVFNPGSND</sequence>
<dbReference type="GO" id="GO:0009245">
    <property type="term" value="P:lipid A biosynthetic process"/>
    <property type="evidence" value="ECO:0007669"/>
    <property type="project" value="UniProtKB-KW"/>
</dbReference>
<evidence type="ECO:0000256" key="1">
    <source>
        <dbReference type="ARBA" id="ARBA00022516"/>
    </source>
</evidence>
<dbReference type="Gene3D" id="2.160.10.10">
    <property type="entry name" value="Hexapeptide repeat proteins"/>
    <property type="match status" value="1"/>
</dbReference>
<gene>
    <name evidence="7" type="ORF">SAMN05421849_0606</name>
</gene>
<dbReference type="STRING" id="515897.SAMN05421849_0606"/>
<dbReference type="EMBL" id="FTPS01000001">
    <property type="protein sequence ID" value="SIT76833.1"/>
    <property type="molecule type" value="Genomic_DNA"/>
</dbReference>
<keyword evidence="4" id="KW-0677">Repeat</keyword>
<dbReference type="InterPro" id="IPR011004">
    <property type="entry name" value="Trimer_LpxA-like_sf"/>
</dbReference>
<organism evidence="7 8">
    <name type="scientific">Pontibaca methylaminivorans</name>
    <dbReference type="NCBI Taxonomy" id="515897"/>
    <lineage>
        <taxon>Bacteria</taxon>
        <taxon>Pseudomonadati</taxon>
        <taxon>Pseudomonadota</taxon>
        <taxon>Alphaproteobacteria</taxon>
        <taxon>Rhodobacterales</taxon>
        <taxon>Roseobacteraceae</taxon>
        <taxon>Pontibaca</taxon>
    </lineage>
</organism>
<dbReference type="InterPro" id="IPR018357">
    <property type="entry name" value="Hexapep_transf_CS"/>
</dbReference>
<keyword evidence="8" id="KW-1185">Reference proteome</keyword>
<dbReference type="PANTHER" id="PTHR43378">
    <property type="entry name" value="UDP-3-O-ACYLGLUCOSAMINE N-ACYLTRANSFERASE"/>
    <property type="match status" value="1"/>
</dbReference>
<dbReference type="Proteomes" id="UP000192455">
    <property type="component" value="Unassembled WGS sequence"/>
</dbReference>
<dbReference type="CDD" id="cd03352">
    <property type="entry name" value="LbH_LpxD"/>
    <property type="match status" value="1"/>
</dbReference>
<evidence type="ECO:0000256" key="6">
    <source>
        <dbReference type="ARBA" id="ARBA00023315"/>
    </source>
</evidence>
<dbReference type="SUPFAM" id="SSF51161">
    <property type="entry name" value="Trimeric LpxA-like enzymes"/>
    <property type="match status" value="1"/>
</dbReference>
<name>A0A1R3WJN8_9RHOB</name>
<dbReference type="PROSITE" id="PS00101">
    <property type="entry name" value="HEXAPEP_TRANSFERASES"/>
    <property type="match status" value="1"/>
</dbReference>
<dbReference type="NCBIfam" id="NF002060">
    <property type="entry name" value="PRK00892.1"/>
    <property type="match status" value="1"/>
</dbReference>
<dbReference type="NCBIfam" id="TIGR01853">
    <property type="entry name" value="lipid_A_lpxD"/>
    <property type="match status" value="1"/>
</dbReference>
<keyword evidence="1" id="KW-0444">Lipid biosynthesis</keyword>
<keyword evidence="3 7" id="KW-0808">Transferase</keyword>
<dbReference type="PANTHER" id="PTHR43378:SF2">
    <property type="entry name" value="UDP-3-O-ACYLGLUCOSAMINE N-ACYLTRANSFERASE 1, MITOCHONDRIAL-RELATED"/>
    <property type="match status" value="1"/>
</dbReference>
<evidence type="ECO:0000256" key="5">
    <source>
        <dbReference type="ARBA" id="ARBA00023098"/>
    </source>
</evidence>
<dbReference type="AlphaFoldDB" id="A0A1R3WJN8"/>
<keyword evidence="2" id="KW-0441">Lipid A biosynthesis</keyword>
<evidence type="ECO:0000256" key="3">
    <source>
        <dbReference type="ARBA" id="ARBA00022679"/>
    </source>
</evidence>
<dbReference type="GO" id="GO:0016020">
    <property type="term" value="C:membrane"/>
    <property type="evidence" value="ECO:0007669"/>
    <property type="project" value="GOC"/>
</dbReference>
<keyword evidence="6 7" id="KW-0012">Acyltransferase</keyword>
<dbReference type="RefSeq" id="WP_076647171.1">
    <property type="nucleotide sequence ID" value="NZ_FTPS01000001.1"/>
</dbReference>
<protein>
    <submittedName>
        <fullName evidence="7">UDP-3-O-[3-hydroxymyristoyl] glucosamine N-acyltransferase</fullName>
    </submittedName>
</protein>
<reference evidence="7 8" key="1">
    <citation type="submission" date="2017-01" db="EMBL/GenBank/DDBJ databases">
        <authorList>
            <person name="Mah S.A."/>
            <person name="Swanson W.J."/>
            <person name="Moy G.W."/>
            <person name="Vacquier V.D."/>
        </authorList>
    </citation>
    <scope>NUCLEOTIDE SEQUENCE [LARGE SCALE GENOMIC DNA]</scope>
    <source>
        <strain evidence="7 8">DSM 21219</strain>
    </source>
</reference>
<evidence type="ECO:0000256" key="2">
    <source>
        <dbReference type="ARBA" id="ARBA00022556"/>
    </source>
</evidence>